<reference evidence="3" key="1">
    <citation type="journal article" date="2019" name="Int. J. Syst. Evol. Microbiol.">
        <title>The Global Catalogue of Microorganisms (GCM) 10K type strain sequencing project: providing services to taxonomists for standard genome sequencing and annotation.</title>
        <authorList>
            <consortium name="The Broad Institute Genomics Platform"/>
            <consortium name="The Broad Institute Genome Sequencing Center for Infectious Disease"/>
            <person name="Wu L."/>
            <person name="Ma J."/>
        </authorList>
    </citation>
    <scope>NUCLEOTIDE SEQUENCE [LARGE SCALE GENOMIC DNA]</scope>
    <source>
        <strain evidence="3">CGMCC 1.10106</strain>
    </source>
</reference>
<protein>
    <submittedName>
        <fullName evidence="2">Uncharacterized protein</fullName>
    </submittedName>
</protein>
<name>A0ABQ1G2V9_9SPHN</name>
<evidence type="ECO:0000256" key="1">
    <source>
        <dbReference type="SAM" id="MobiDB-lite"/>
    </source>
</evidence>
<dbReference type="EMBL" id="BMDW01000001">
    <property type="protein sequence ID" value="GGA35012.1"/>
    <property type="molecule type" value="Genomic_DNA"/>
</dbReference>
<gene>
    <name evidence="2" type="ORF">GCM10011395_01670</name>
</gene>
<evidence type="ECO:0000313" key="2">
    <source>
        <dbReference type="EMBL" id="GGA35012.1"/>
    </source>
</evidence>
<keyword evidence="3" id="KW-1185">Reference proteome</keyword>
<accession>A0ABQ1G2V9</accession>
<dbReference type="Proteomes" id="UP000618591">
    <property type="component" value="Unassembled WGS sequence"/>
</dbReference>
<comment type="caution">
    <text evidence="2">The sequence shown here is derived from an EMBL/GenBank/DDBJ whole genome shotgun (WGS) entry which is preliminary data.</text>
</comment>
<evidence type="ECO:0000313" key="3">
    <source>
        <dbReference type="Proteomes" id="UP000618591"/>
    </source>
</evidence>
<feature type="region of interest" description="Disordered" evidence="1">
    <location>
        <begin position="184"/>
        <end position="210"/>
    </location>
</feature>
<dbReference type="RefSeq" id="WP_188444875.1">
    <property type="nucleotide sequence ID" value="NZ_BMDW01000001.1"/>
</dbReference>
<sequence length="210" mass="22985">MFSDEQIADHPNPDLLINMNIADEKIAAEDAAKRRANYEAVQLARHRINGWTAERQRTFLAALADTGCVSVAAEAADITPRSCYRLRRHPKGAAFAKAWDDALLVATGRLVAIAFKRAIVGTPREIWRGGKLIAEMSIPSDKMLMFMLQRLFPLIYGQTGPGNGTVEAQIERARAALPATLGALTDVDEESPDALVSEDYMPQPPRDEGA</sequence>
<organism evidence="2 3">
    <name type="scientific">Sphingomonas psychrolutea</name>
    <dbReference type="NCBI Taxonomy" id="1259676"/>
    <lineage>
        <taxon>Bacteria</taxon>
        <taxon>Pseudomonadati</taxon>
        <taxon>Pseudomonadota</taxon>
        <taxon>Alphaproteobacteria</taxon>
        <taxon>Sphingomonadales</taxon>
        <taxon>Sphingomonadaceae</taxon>
        <taxon>Sphingomonas</taxon>
    </lineage>
</organism>
<proteinExistence type="predicted"/>